<keyword evidence="5" id="KW-1185">Reference proteome</keyword>
<dbReference type="Proteomes" id="UP000515679">
    <property type="component" value="Chromosome"/>
</dbReference>
<dbReference type="InterPro" id="IPR027372">
    <property type="entry name" value="Phytase-like_dom"/>
</dbReference>
<feature type="domain" description="Choice-of-anchor I" evidence="3">
    <location>
        <begin position="38"/>
        <end position="327"/>
    </location>
</feature>
<dbReference type="PANTHER" id="PTHR46928:SF1">
    <property type="entry name" value="MESENCHYME-SPECIFIC CELL SURFACE GLYCOPROTEIN"/>
    <property type="match status" value="1"/>
</dbReference>
<accession>A0A7G5BZQ8</accession>
<gene>
    <name evidence="4" type="ORF">FPL14_15480</name>
</gene>
<organism evidence="4 5">
    <name type="scientific">Cohnella cholangitidis</name>
    <dbReference type="NCBI Taxonomy" id="2598458"/>
    <lineage>
        <taxon>Bacteria</taxon>
        <taxon>Bacillati</taxon>
        <taxon>Bacillota</taxon>
        <taxon>Bacilli</taxon>
        <taxon>Bacillales</taxon>
        <taxon>Paenibacillaceae</taxon>
        <taxon>Cohnella</taxon>
    </lineage>
</organism>
<dbReference type="Gene3D" id="2.130.10.10">
    <property type="entry name" value="YVTN repeat-like/Quinoprotein amine dehydrogenase"/>
    <property type="match status" value="1"/>
</dbReference>
<proteinExistence type="predicted"/>
<dbReference type="InterPro" id="IPR055188">
    <property type="entry name" value="Choice_anch_I"/>
</dbReference>
<evidence type="ECO:0000313" key="5">
    <source>
        <dbReference type="Proteomes" id="UP000515679"/>
    </source>
</evidence>
<feature type="domain" description="Phytase-like" evidence="2">
    <location>
        <begin position="471"/>
        <end position="751"/>
    </location>
</feature>
<evidence type="ECO:0000259" key="2">
    <source>
        <dbReference type="Pfam" id="PF13449"/>
    </source>
</evidence>
<dbReference type="RefSeq" id="WP_182298353.1">
    <property type="nucleotide sequence ID" value="NZ_CP041969.1"/>
</dbReference>
<name>A0A7G5BZQ8_9BACL</name>
<dbReference type="EMBL" id="CP041969">
    <property type="protein sequence ID" value="QMV42442.1"/>
    <property type="molecule type" value="Genomic_DNA"/>
</dbReference>
<dbReference type="SUPFAM" id="SSF63829">
    <property type="entry name" value="Calcium-dependent phosphotriesterase"/>
    <property type="match status" value="1"/>
</dbReference>
<dbReference type="InterPro" id="IPR011044">
    <property type="entry name" value="Quino_amine_DH_bsu"/>
</dbReference>
<protein>
    <submittedName>
        <fullName evidence="4">Uncharacterized protein</fullName>
    </submittedName>
</protein>
<keyword evidence="1" id="KW-0732">Signal</keyword>
<sequence>MRKQLVAALSISLVASTVFSAGSFAASKTKQVDSFRPLSTFAVPGGGIAEIISATPDGNRLFYTSAGLGSIGVLDLANPAKPKHLKAIEVGGEPTSIAVTPDGKTALAVVIASKRAIGEVPEIKPGKLIAIDTTTLKIKSELAIGNHPDSIALTTLNGQYVAVIAIENEPLYVDDKGARTDEEKPGLDGDISGPGYVQIVNVNNSDLGKSKVTDIKFDSAQLKAKGLLYPEDPQPEFVDIRNGKAAVTLQENNGVAVIDLKSSTITSLFSSGKPVKQKADLTEDGKVSFTGSYPEDVSKEENAGARMSDAIAWNAAGTTLYTADEGELDYTGGRGWSVWSPSGKLLWSDKGSLESKAAEYGYYADSRSEAKGIEVEGVETAVFGKKEFAFVGSERGSFVALYDITKPASPAFIQLLPTGTRPEGLLALPQKNLFLTSDETTGTITIFEGVSGLYQAPANNPTISAKPGVSWAALSGLAADAKNSNVLYAVPDVAMQPYIYKLDLKGGEAKLSHHVSIKENGKLANIDMEGIVVDTSIAKGKQPGFWLASEGNALFKDKEYMANLLIQVDSQGKVLRKIALPAEIDSADGGVIRNNGFEGVTLSSDGRYLIAPIQREYAKDAKVGGVNYARIARYDLQTNAWDFFLYPLEQTDTKGDWIGLSEIVNLGKDKYAVIERDKLIGGAAKLKAVYTFSLKDLKPFVGLTEEKSVVAGSVIKKKKVLDLTSTIAPFEKLEGLTVTPNGKVWAAVDNDGGVHLSGLYAVANLKDINK</sequence>
<dbReference type="AlphaFoldDB" id="A0A7G5BZQ8"/>
<evidence type="ECO:0000313" key="4">
    <source>
        <dbReference type="EMBL" id="QMV42442.1"/>
    </source>
</evidence>
<dbReference type="InterPro" id="IPR015943">
    <property type="entry name" value="WD40/YVTN_repeat-like_dom_sf"/>
</dbReference>
<dbReference type="Pfam" id="PF22494">
    <property type="entry name" value="choice_anch_I"/>
    <property type="match status" value="1"/>
</dbReference>
<dbReference type="KEGG" id="cchl:FPL14_15480"/>
<dbReference type="PANTHER" id="PTHR46928">
    <property type="entry name" value="MESENCHYME-SPECIFIC CELL SURFACE GLYCOPROTEIN"/>
    <property type="match status" value="1"/>
</dbReference>
<dbReference type="InterPro" id="IPR052956">
    <property type="entry name" value="Mesenchyme-surface_protein"/>
</dbReference>
<evidence type="ECO:0000259" key="3">
    <source>
        <dbReference type="Pfam" id="PF22494"/>
    </source>
</evidence>
<reference evidence="4 5" key="1">
    <citation type="submission" date="2019-07" db="EMBL/GenBank/DDBJ databases">
        <authorList>
            <person name="Kim J.K."/>
            <person name="Cheong H.-M."/>
            <person name="Choi Y."/>
            <person name="Hwang K.J."/>
            <person name="Lee S."/>
            <person name="Choi C."/>
        </authorList>
    </citation>
    <scope>NUCLEOTIDE SEQUENCE [LARGE SCALE GENOMIC DNA]</scope>
    <source>
        <strain evidence="4 5">KS 22</strain>
    </source>
</reference>
<evidence type="ECO:0000256" key="1">
    <source>
        <dbReference type="SAM" id="SignalP"/>
    </source>
</evidence>
<dbReference type="SUPFAM" id="SSF50969">
    <property type="entry name" value="YVTN repeat-like/Quinoprotein amine dehydrogenase"/>
    <property type="match status" value="1"/>
</dbReference>
<feature type="signal peptide" evidence="1">
    <location>
        <begin position="1"/>
        <end position="20"/>
    </location>
</feature>
<feature type="chain" id="PRO_5029020060" evidence="1">
    <location>
        <begin position="21"/>
        <end position="770"/>
    </location>
</feature>
<dbReference type="Pfam" id="PF13449">
    <property type="entry name" value="Phytase-like"/>
    <property type="match status" value="1"/>
</dbReference>